<dbReference type="HOGENOM" id="CLU_2546193_0_0_1"/>
<keyword evidence="1" id="KW-0812">Transmembrane</keyword>
<keyword evidence="3" id="KW-1185">Reference proteome</keyword>
<dbReference type="AlphaFoldDB" id="A0A0D3FBG9"/>
<protein>
    <submittedName>
        <fullName evidence="2">Uncharacterized protein</fullName>
    </submittedName>
</protein>
<sequence>MPGDGGDGHIALEAMHDSRSVRDRRGAQVAGSIVVIPVLLAAVTLVCCTGWKAAARWWAAGRRARTVHPVDAATAAAAVVPTA</sequence>
<proteinExistence type="predicted"/>
<accession>A0A0D3FBG9</accession>
<evidence type="ECO:0000313" key="2">
    <source>
        <dbReference type="EnsemblPlants" id="OBART02G35540.1"/>
    </source>
</evidence>
<evidence type="ECO:0000313" key="3">
    <source>
        <dbReference type="Proteomes" id="UP000026960"/>
    </source>
</evidence>
<evidence type="ECO:0000256" key="1">
    <source>
        <dbReference type="SAM" id="Phobius"/>
    </source>
</evidence>
<reference evidence="2" key="2">
    <citation type="submission" date="2015-03" db="UniProtKB">
        <authorList>
            <consortium name="EnsemblPlants"/>
        </authorList>
    </citation>
    <scope>IDENTIFICATION</scope>
</reference>
<dbReference type="Proteomes" id="UP000026960">
    <property type="component" value="Chromosome 2"/>
</dbReference>
<dbReference type="EnsemblPlants" id="OBART02G35540.1">
    <property type="protein sequence ID" value="OBART02G35540.1"/>
    <property type="gene ID" value="OBART02G35540"/>
</dbReference>
<dbReference type="Gramene" id="OBART02G35540.1">
    <property type="protein sequence ID" value="OBART02G35540.1"/>
    <property type="gene ID" value="OBART02G35540"/>
</dbReference>
<keyword evidence="1" id="KW-1133">Transmembrane helix</keyword>
<dbReference type="PaxDb" id="65489-OBART02G35540.1"/>
<feature type="transmembrane region" description="Helical" evidence="1">
    <location>
        <begin position="29"/>
        <end position="55"/>
    </location>
</feature>
<organism evidence="2">
    <name type="scientific">Oryza barthii</name>
    <dbReference type="NCBI Taxonomy" id="65489"/>
    <lineage>
        <taxon>Eukaryota</taxon>
        <taxon>Viridiplantae</taxon>
        <taxon>Streptophyta</taxon>
        <taxon>Embryophyta</taxon>
        <taxon>Tracheophyta</taxon>
        <taxon>Spermatophyta</taxon>
        <taxon>Magnoliopsida</taxon>
        <taxon>Liliopsida</taxon>
        <taxon>Poales</taxon>
        <taxon>Poaceae</taxon>
        <taxon>BOP clade</taxon>
        <taxon>Oryzoideae</taxon>
        <taxon>Oryzeae</taxon>
        <taxon>Oryzinae</taxon>
        <taxon>Oryza</taxon>
    </lineage>
</organism>
<keyword evidence="1" id="KW-0472">Membrane</keyword>
<name>A0A0D3FBG9_9ORYZ</name>
<reference evidence="2" key="1">
    <citation type="journal article" date="2009" name="Rice">
        <title>De Novo Next Generation Sequencing of Plant Genomes.</title>
        <authorList>
            <person name="Rounsley S."/>
            <person name="Marri P.R."/>
            <person name="Yu Y."/>
            <person name="He R."/>
            <person name="Sisneros N."/>
            <person name="Goicoechea J.L."/>
            <person name="Lee S.J."/>
            <person name="Angelova A."/>
            <person name="Kudrna D."/>
            <person name="Luo M."/>
            <person name="Affourtit J."/>
            <person name="Desany B."/>
            <person name="Knight J."/>
            <person name="Niazi F."/>
            <person name="Egholm M."/>
            <person name="Wing R.A."/>
        </authorList>
    </citation>
    <scope>NUCLEOTIDE SEQUENCE [LARGE SCALE GENOMIC DNA]</scope>
    <source>
        <strain evidence="2">cv. IRGC 105608</strain>
    </source>
</reference>